<dbReference type="AlphaFoldDB" id="A0A0D8I952"/>
<evidence type="ECO:0000313" key="2">
    <source>
        <dbReference type="Proteomes" id="UP000035704"/>
    </source>
</evidence>
<proteinExistence type="predicted"/>
<evidence type="ECO:0000313" key="1">
    <source>
        <dbReference type="EMBL" id="AKL95632.1"/>
    </source>
</evidence>
<protein>
    <submittedName>
        <fullName evidence="1">Cell division protein FtsL</fullName>
    </submittedName>
</protein>
<gene>
    <name evidence="1" type="primary">ftsL</name>
    <name evidence="1" type="ORF">CACET_c21860</name>
</gene>
<keyword evidence="1" id="KW-0132">Cell division</keyword>
<dbReference type="PATRIC" id="fig|84022.5.peg.523"/>
<dbReference type="OrthoDB" id="1757177at2"/>
<dbReference type="KEGG" id="cace:CACET_c21860"/>
<name>A0A0D8I952_9CLOT</name>
<sequence>MIVARKNYNNAIENHQQYEEKKVKKKKVKRSYRFEKIVLGIGVITVLSLSLMLLTRFAAVTEVRHRVNHLNKQLEQLETQKEHLRIEVERVSKSRWIEKEAIERLSMQYPLPEQVLYIHVDPTEIAKLSHQLQSNQEQLDFKNSSNNIFGETLNRFLGFFRI</sequence>
<keyword evidence="1" id="KW-0131">Cell cycle</keyword>
<reference evidence="1 2" key="1">
    <citation type="submission" date="2014-10" db="EMBL/GenBank/DDBJ databases">
        <title>Genome sequence of Clostridium aceticum DSM 1496.</title>
        <authorList>
            <person name="Poehlein A."/>
            <person name="Schiel-Bengelsdorf B."/>
            <person name="Gottschalk G."/>
            <person name="Duerre P."/>
            <person name="Daniel R."/>
        </authorList>
    </citation>
    <scope>NUCLEOTIDE SEQUENCE [LARGE SCALE GENOMIC DNA]</scope>
    <source>
        <strain evidence="1 2">DSM 1496</strain>
    </source>
</reference>
<dbReference type="Proteomes" id="UP000035704">
    <property type="component" value="Chromosome"/>
</dbReference>
<dbReference type="STRING" id="84022.CACET_c21860"/>
<organism evidence="1 2">
    <name type="scientific">Clostridium aceticum</name>
    <dbReference type="NCBI Taxonomy" id="84022"/>
    <lineage>
        <taxon>Bacteria</taxon>
        <taxon>Bacillati</taxon>
        <taxon>Bacillota</taxon>
        <taxon>Clostridia</taxon>
        <taxon>Eubacteriales</taxon>
        <taxon>Clostridiaceae</taxon>
        <taxon>Clostridium</taxon>
    </lineage>
</organism>
<dbReference type="EMBL" id="CP009687">
    <property type="protein sequence ID" value="AKL95632.1"/>
    <property type="molecule type" value="Genomic_DNA"/>
</dbReference>
<dbReference type="RefSeq" id="WP_044825057.1">
    <property type="nucleotide sequence ID" value="NZ_CP009687.1"/>
</dbReference>
<dbReference type="GO" id="GO:0051301">
    <property type="term" value="P:cell division"/>
    <property type="evidence" value="ECO:0007669"/>
    <property type="project" value="UniProtKB-KW"/>
</dbReference>
<accession>A0A0D8I952</accession>
<keyword evidence="2" id="KW-1185">Reference proteome</keyword>